<dbReference type="SUPFAM" id="SSF47413">
    <property type="entry name" value="lambda repressor-like DNA-binding domains"/>
    <property type="match status" value="1"/>
</dbReference>
<dbReference type="Proteomes" id="UP000574690">
    <property type="component" value="Unassembled WGS sequence"/>
</dbReference>
<feature type="domain" description="HTH lacI-type" evidence="5">
    <location>
        <begin position="3"/>
        <end position="58"/>
    </location>
</feature>
<proteinExistence type="predicted"/>
<evidence type="ECO:0000313" key="7">
    <source>
        <dbReference type="Proteomes" id="UP000574690"/>
    </source>
</evidence>
<dbReference type="PANTHER" id="PTHR30146:SF24">
    <property type="entry name" value="XYLOSE OPERON REGULATORY PROTEIN"/>
    <property type="match status" value="1"/>
</dbReference>
<dbReference type="InterPro" id="IPR000843">
    <property type="entry name" value="HTH_LacI"/>
</dbReference>
<dbReference type="PRINTS" id="PR00036">
    <property type="entry name" value="HTHLACI"/>
</dbReference>
<keyword evidence="1" id="KW-0805">Transcription regulation</keyword>
<dbReference type="Pfam" id="PF13377">
    <property type="entry name" value="Peripla_BP_3"/>
    <property type="match status" value="1"/>
</dbReference>
<reference evidence="6 7" key="1">
    <citation type="submission" date="2020-05" db="EMBL/GenBank/DDBJ databases">
        <title>DNA-SIP metagenomic assembled genomes.</title>
        <authorList>
            <person name="Yu J."/>
        </authorList>
    </citation>
    <scope>NUCLEOTIDE SEQUENCE [LARGE SCALE GENOMIC DNA]</scope>
    <source>
        <strain evidence="6">Bin5.27</strain>
    </source>
</reference>
<dbReference type="InterPro" id="IPR010982">
    <property type="entry name" value="Lambda_DNA-bd_dom_sf"/>
</dbReference>
<comment type="caution">
    <text evidence="6">The sequence shown here is derived from an EMBL/GenBank/DDBJ whole genome shotgun (WGS) entry which is preliminary data.</text>
</comment>
<dbReference type="InterPro" id="IPR046335">
    <property type="entry name" value="LacI/GalR-like_sensor"/>
</dbReference>
<organism evidence="6 7">
    <name type="scientific">Glycomyces artemisiae</name>
    <dbReference type="NCBI Taxonomy" id="1076443"/>
    <lineage>
        <taxon>Bacteria</taxon>
        <taxon>Bacillati</taxon>
        <taxon>Actinomycetota</taxon>
        <taxon>Actinomycetes</taxon>
        <taxon>Glycomycetales</taxon>
        <taxon>Glycomycetaceae</taxon>
        <taxon>Glycomyces</taxon>
    </lineage>
</organism>
<dbReference type="EMBL" id="JABFXE010000719">
    <property type="protein sequence ID" value="NUQ90158.1"/>
    <property type="molecule type" value="Genomic_DNA"/>
</dbReference>
<evidence type="ECO:0000313" key="6">
    <source>
        <dbReference type="EMBL" id="NUQ90158.1"/>
    </source>
</evidence>
<dbReference type="InterPro" id="IPR028082">
    <property type="entry name" value="Peripla_BP_I"/>
</dbReference>
<name>A0A850CDY9_9ACTN</name>
<dbReference type="PANTHER" id="PTHR30146">
    <property type="entry name" value="LACI-RELATED TRANSCRIPTIONAL REPRESSOR"/>
    <property type="match status" value="1"/>
</dbReference>
<dbReference type="GO" id="GO:0003700">
    <property type="term" value="F:DNA-binding transcription factor activity"/>
    <property type="evidence" value="ECO:0007669"/>
    <property type="project" value="TreeGrafter"/>
</dbReference>
<dbReference type="PROSITE" id="PS00356">
    <property type="entry name" value="HTH_LACI_1"/>
    <property type="match status" value="1"/>
</dbReference>
<dbReference type="Gene3D" id="3.40.50.2300">
    <property type="match status" value="2"/>
</dbReference>
<protein>
    <submittedName>
        <fullName evidence="6">LacI family DNA-binding transcriptional regulator</fullName>
    </submittedName>
</protein>
<evidence type="ECO:0000256" key="1">
    <source>
        <dbReference type="ARBA" id="ARBA00023015"/>
    </source>
</evidence>
<dbReference type="AlphaFoldDB" id="A0A850CDY9"/>
<dbReference type="SUPFAM" id="SSF53822">
    <property type="entry name" value="Periplasmic binding protein-like I"/>
    <property type="match status" value="1"/>
</dbReference>
<dbReference type="GO" id="GO:0000976">
    <property type="term" value="F:transcription cis-regulatory region binding"/>
    <property type="evidence" value="ECO:0007669"/>
    <property type="project" value="TreeGrafter"/>
</dbReference>
<keyword evidence="3" id="KW-0804">Transcription</keyword>
<evidence type="ECO:0000259" key="5">
    <source>
        <dbReference type="PROSITE" id="PS50932"/>
    </source>
</evidence>
<feature type="region of interest" description="Disordered" evidence="4">
    <location>
        <begin position="324"/>
        <end position="383"/>
    </location>
</feature>
<evidence type="ECO:0000256" key="2">
    <source>
        <dbReference type="ARBA" id="ARBA00023125"/>
    </source>
</evidence>
<sequence length="383" mass="40363">MPPTLKDIAAEAGVSAATVSNVINGNRSRVSPGTRDRILRIVERHGYVPSAPARSLAARSSRIIGLLIPAADKDSLTLSPHTAGVIGTLERALRAHDYHLMIRGIARPSEVAEALRTWNLDGAVLLGFHDAEINRLRRRSVGDVALVAMDSYADNPLALRVRSDDRAGARLATRHLLDLGHRRIAFAGPECPATGVVRERFEGFRQAFADAGLTWEESLRFTVDTSLAAGREVGRRIAAGTPDVTAVVATADTLAIGVMEGLAAEGKTVPGDVSIVGYDDADIASLVTPKLTTVAQDLRAKSALAVRLLLDRLAGAPRPDQATALDVHLIERGTTAPTAPRRGSTAPGSTGQSQCSRSGSRTRRPPGPGTSPRTGPPATPPET</sequence>
<gene>
    <name evidence="6" type="ORF">HOQ43_17060</name>
</gene>
<dbReference type="CDD" id="cd01392">
    <property type="entry name" value="HTH_LacI"/>
    <property type="match status" value="1"/>
</dbReference>
<accession>A0A850CDY9</accession>
<dbReference type="Gene3D" id="1.10.260.40">
    <property type="entry name" value="lambda repressor-like DNA-binding domains"/>
    <property type="match status" value="1"/>
</dbReference>
<dbReference type="Pfam" id="PF00356">
    <property type="entry name" value="LacI"/>
    <property type="match status" value="1"/>
</dbReference>
<dbReference type="SMART" id="SM00354">
    <property type="entry name" value="HTH_LACI"/>
    <property type="match status" value="1"/>
</dbReference>
<evidence type="ECO:0000256" key="3">
    <source>
        <dbReference type="ARBA" id="ARBA00023163"/>
    </source>
</evidence>
<feature type="compositionally biased region" description="Pro residues" evidence="4">
    <location>
        <begin position="365"/>
        <end position="383"/>
    </location>
</feature>
<feature type="compositionally biased region" description="Polar residues" evidence="4">
    <location>
        <begin position="346"/>
        <end position="355"/>
    </location>
</feature>
<dbReference type="PROSITE" id="PS50932">
    <property type="entry name" value="HTH_LACI_2"/>
    <property type="match status" value="1"/>
</dbReference>
<dbReference type="CDD" id="cd06267">
    <property type="entry name" value="PBP1_LacI_sugar_binding-like"/>
    <property type="match status" value="1"/>
</dbReference>
<keyword evidence="2 6" id="KW-0238">DNA-binding</keyword>
<evidence type="ECO:0000256" key="4">
    <source>
        <dbReference type="SAM" id="MobiDB-lite"/>
    </source>
</evidence>